<gene>
    <name evidence="2" type="ORF">KDY119_03198</name>
</gene>
<accession>A0A5P9QDW0</accession>
<dbReference type="RefSeq" id="WP_051136317.1">
    <property type="nucleotide sequence ID" value="NZ_BAABIH010000016.1"/>
</dbReference>
<dbReference type="InterPro" id="IPR011051">
    <property type="entry name" value="RmlC_Cupin_sf"/>
</dbReference>
<dbReference type="InterPro" id="IPR014710">
    <property type="entry name" value="RmlC-like_jellyroll"/>
</dbReference>
<organism evidence="2 3">
    <name type="scientific">Luteimicrobium xylanilyticum</name>
    <dbReference type="NCBI Taxonomy" id="1133546"/>
    <lineage>
        <taxon>Bacteria</taxon>
        <taxon>Bacillati</taxon>
        <taxon>Actinomycetota</taxon>
        <taxon>Actinomycetes</taxon>
        <taxon>Micrococcales</taxon>
        <taxon>Luteimicrobium</taxon>
    </lineage>
</organism>
<proteinExistence type="predicted"/>
<dbReference type="InterPro" id="IPR053146">
    <property type="entry name" value="QDO-like"/>
</dbReference>
<dbReference type="Pfam" id="PF07883">
    <property type="entry name" value="Cupin_2"/>
    <property type="match status" value="1"/>
</dbReference>
<dbReference type="PANTHER" id="PTHR36440">
    <property type="entry name" value="PUTATIVE (AFU_ORTHOLOGUE AFUA_8G07350)-RELATED"/>
    <property type="match status" value="1"/>
</dbReference>
<dbReference type="Proteomes" id="UP000326702">
    <property type="component" value="Chromosome"/>
</dbReference>
<sequence>MSSTLTLNGSESLVVRESTADRFEVEATYEPRGSRPPKHVHSHHDEEFTVLAGTIRVGFAGREQDFTAGESFVVPRGTAHHMWNAGDEPAVLRWLSTPAGRVEELFTAMDRLQREGRSGLVPLAGVLHRYRDVMRPTSSLTRAAVRVLGPLGARR</sequence>
<dbReference type="OrthoDB" id="9791637at2"/>
<name>A0A5P9QDW0_9MICO</name>
<feature type="domain" description="Cupin type-2" evidence="1">
    <location>
        <begin position="27"/>
        <end position="94"/>
    </location>
</feature>
<evidence type="ECO:0000259" key="1">
    <source>
        <dbReference type="Pfam" id="PF07883"/>
    </source>
</evidence>
<dbReference type="Gene3D" id="2.60.120.10">
    <property type="entry name" value="Jelly Rolls"/>
    <property type="match status" value="1"/>
</dbReference>
<dbReference type="CDD" id="cd02208">
    <property type="entry name" value="cupin_RmlC-like"/>
    <property type="match status" value="1"/>
</dbReference>
<reference evidence="2 3" key="1">
    <citation type="submission" date="2019-10" db="EMBL/GenBank/DDBJ databases">
        <title>Genome sequence of Luteimicrobium xylanilyticum HY-24.</title>
        <authorList>
            <person name="Kim D.Y."/>
            <person name="Park H.-Y."/>
        </authorList>
    </citation>
    <scope>NUCLEOTIDE SEQUENCE [LARGE SCALE GENOMIC DNA]</scope>
    <source>
        <strain evidence="2 3">HY-24</strain>
    </source>
</reference>
<dbReference type="EMBL" id="CP045529">
    <property type="protein sequence ID" value="QFU99663.1"/>
    <property type="molecule type" value="Genomic_DNA"/>
</dbReference>
<dbReference type="AlphaFoldDB" id="A0A5P9QDW0"/>
<dbReference type="KEGG" id="lxl:KDY119_03198"/>
<dbReference type="InterPro" id="IPR013096">
    <property type="entry name" value="Cupin_2"/>
</dbReference>
<protein>
    <recommendedName>
        <fullName evidence="1">Cupin type-2 domain-containing protein</fullName>
    </recommendedName>
</protein>
<keyword evidence="3" id="KW-1185">Reference proteome</keyword>
<evidence type="ECO:0000313" key="3">
    <source>
        <dbReference type="Proteomes" id="UP000326702"/>
    </source>
</evidence>
<dbReference type="SUPFAM" id="SSF51182">
    <property type="entry name" value="RmlC-like cupins"/>
    <property type="match status" value="1"/>
</dbReference>
<dbReference type="PANTHER" id="PTHR36440:SF1">
    <property type="entry name" value="PUTATIVE (AFU_ORTHOLOGUE AFUA_8G07350)-RELATED"/>
    <property type="match status" value="1"/>
</dbReference>
<evidence type="ECO:0000313" key="2">
    <source>
        <dbReference type="EMBL" id="QFU99663.1"/>
    </source>
</evidence>